<dbReference type="Proteomes" id="UP001056778">
    <property type="component" value="Chromosome 3"/>
</dbReference>
<reference evidence="1" key="1">
    <citation type="submission" date="2022-04" db="EMBL/GenBank/DDBJ databases">
        <title>Chromosome-scale genome assembly of Holotrichia oblita Faldermann.</title>
        <authorList>
            <person name="Rongchong L."/>
        </authorList>
    </citation>
    <scope>NUCLEOTIDE SEQUENCE</scope>
    <source>
        <strain evidence="1">81SQS9</strain>
    </source>
</reference>
<proteinExistence type="predicted"/>
<accession>A0ACB9TF77</accession>
<dbReference type="EMBL" id="CM043017">
    <property type="protein sequence ID" value="KAI4465463.1"/>
    <property type="molecule type" value="Genomic_DNA"/>
</dbReference>
<comment type="caution">
    <text evidence="1">The sequence shown here is derived from an EMBL/GenBank/DDBJ whole genome shotgun (WGS) entry which is preliminary data.</text>
</comment>
<gene>
    <name evidence="1" type="ORF">MML48_3g00003997</name>
</gene>
<evidence type="ECO:0000313" key="1">
    <source>
        <dbReference type="EMBL" id="KAI4465463.1"/>
    </source>
</evidence>
<name>A0ACB9TF77_HOLOL</name>
<keyword evidence="2" id="KW-1185">Reference proteome</keyword>
<protein>
    <submittedName>
        <fullName evidence="1">Uncharacterized protein</fullName>
    </submittedName>
</protein>
<organism evidence="1 2">
    <name type="scientific">Holotrichia oblita</name>
    <name type="common">Chafer beetle</name>
    <dbReference type="NCBI Taxonomy" id="644536"/>
    <lineage>
        <taxon>Eukaryota</taxon>
        <taxon>Metazoa</taxon>
        <taxon>Ecdysozoa</taxon>
        <taxon>Arthropoda</taxon>
        <taxon>Hexapoda</taxon>
        <taxon>Insecta</taxon>
        <taxon>Pterygota</taxon>
        <taxon>Neoptera</taxon>
        <taxon>Endopterygota</taxon>
        <taxon>Coleoptera</taxon>
        <taxon>Polyphaga</taxon>
        <taxon>Scarabaeiformia</taxon>
        <taxon>Scarabaeidae</taxon>
        <taxon>Melolonthinae</taxon>
        <taxon>Holotrichia</taxon>
    </lineage>
</organism>
<evidence type="ECO:0000313" key="2">
    <source>
        <dbReference type="Proteomes" id="UP001056778"/>
    </source>
</evidence>
<sequence length="297" mass="35009">MVKLTERERSEILCMIVFGDRMRIQQEEVELFNETHPGQPPISQSMNTHKNSSRVPKNVFKCLWHYSKEDPESSEYEDEDGREIKENRGGDHRSHKSSVKRENVGHFIGSLKAHKSHYNRSKSKRLYLLSNQSISNLCKLYNSKATEELKVKLRFFKNIFPLSTTLDLDHLILSRESCWTWLQRSVFSVDRLPKQKYFPATCTTVKDGCSGQNKKHIVRNCLVLWLYKEASLTIKDILVVFPVRGHSYLPADRVFGRVEKDFKETKFGKKARKRLECARLQEDNIEKIKWYKRHEED</sequence>